<evidence type="ECO:0000256" key="1">
    <source>
        <dbReference type="ARBA" id="ARBA00022763"/>
    </source>
</evidence>
<dbReference type="GO" id="GO:0004844">
    <property type="term" value="F:uracil DNA N-glycosylase activity"/>
    <property type="evidence" value="ECO:0007669"/>
    <property type="project" value="TreeGrafter"/>
</dbReference>
<organism evidence="5 6">
    <name type="scientific">Paramarasmius palmivorus</name>
    <dbReference type="NCBI Taxonomy" id="297713"/>
    <lineage>
        <taxon>Eukaryota</taxon>
        <taxon>Fungi</taxon>
        <taxon>Dikarya</taxon>
        <taxon>Basidiomycota</taxon>
        <taxon>Agaricomycotina</taxon>
        <taxon>Agaricomycetes</taxon>
        <taxon>Agaricomycetidae</taxon>
        <taxon>Agaricales</taxon>
        <taxon>Marasmiineae</taxon>
        <taxon>Marasmiaceae</taxon>
        <taxon>Paramarasmius</taxon>
    </lineage>
</organism>
<protein>
    <submittedName>
        <fullName evidence="5">Uracil DNA N-glycosylase Thp1</fullName>
        <ecNumber evidence="5">3.2.2.29</ecNumber>
    </submittedName>
</protein>
<accession>A0AAW0CBC6</accession>
<evidence type="ECO:0000256" key="2">
    <source>
        <dbReference type="ARBA" id="ARBA00022801"/>
    </source>
</evidence>
<dbReference type="SUPFAM" id="SSF52141">
    <property type="entry name" value="Uracil-DNA glycosylase-like"/>
    <property type="match status" value="1"/>
</dbReference>
<dbReference type="PANTHER" id="PTHR12159">
    <property type="entry name" value="G/T AND G/U MISMATCH-SPECIFIC DNA GLYCOSYLASE"/>
    <property type="match status" value="1"/>
</dbReference>
<evidence type="ECO:0000256" key="4">
    <source>
        <dbReference type="SAM" id="MobiDB-lite"/>
    </source>
</evidence>
<reference evidence="5 6" key="1">
    <citation type="submission" date="2024-01" db="EMBL/GenBank/DDBJ databases">
        <title>A draft genome for a cacao thread blight-causing isolate of Paramarasmius palmivorus.</title>
        <authorList>
            <person name="Baruah I.K."/>
            <person name="Bukari Y."/>
            <person name="Amoako-Attah I."/>
            <person name="Meinhardt L.W."/>
            <person name="Bailey B.A."/>
            <person name="Cohen S.P."/>
        </authorList>
    </citation>
    <scope>NUCLEOTIDE SEQUENCE [LARGE SCALE GENOMIC DNA]</scope>
    <source>
        <strain evidence="5 6">GH-12</strain>
    </source>
</reference>
<dbReference type="PANTHER" id="PTHR12159:SF9">
    <property type="entry name" value="G_T MISMATCH-SPECIFIC THYMINE DNA GLYCOSYLASE"/>
    <property type="match status" value="1"/>
</dbReference>
<proteinExistence type="predicted"/>
<evidence type="ECO:0000313" key="6">
    <source>
        <dbReference type="Proteomes" id="UP001383192"/>
    </source>
</evidence>
<feature type="compositionally biased region" description="Acidic residues" evidence="4">
    <location>
        <begin position="117"/>
        <end position="127"/>
    </location>
</feature>
<dbReference type="CDD" id="cd10028">
    <property type="entry name" value="UDG-F2_TDG_MUG"/>
    <property type="match status" value="1"/>
</dbReference>
<dbReference type="GO" id="GO:0141016">
    <property type="term" value="F:G/T mismatch-specific thymine-DNA glycosylase activity"/>
    <property type="evidence" value="ECO:0007669"/>
    <property type="project" value="UniProtKB-EC"/>
</dbReference>
<keyword evidence="6" id="KW-1185">Reference proteome</keyword>
<dbReference type="AlphaFoldDB" id="A0AAW0CBC6"/>
<evidence type="ECO:0000313" key="5">
    <source>
        <dbReference type="EMBL" id="KAK7036550.1"/>
    </source>
</evidence>
<feature type="compositionally biased region" description="Polar residues" evidence="4">
    <location>
        <begin position="28"/>
        <end position="47"/>
    </location>
</feature>
<dbReference type="EC" id="3.2.2.29" evidence="5"/>
<feature type="compositionally biased region" description="Polar residues" evidence="4">
    <location>
        <begin position="62"/>
        <end position="86"/>
    </location>
</feature>
<name>A0AAW0CBC6_9AGAR</name>
<keyword evidence="5" id="KW-0326">Glycosidase</keyword>
<dbReference type="EMBL" id="JAYKXP010000050">
    <property type="protein sequence ID" value="KAK7036550.1"/>
    <property type="molecule type" value="Genomic_DNA"/>
</dbReference>
<feature type="region of interest" description="Disordered" evidence="4">
    <location>
        <begin position="1"/>
        <end position="141"/>
    </location>
</feature>
<gene>
    <name evidence="5" type="primary">thp1_2</name>
    <name evidence="5" type="ORF">VNI00_011483</name>
</gene>
<dbReference type="InterPro" id="IPR015637">
    <property type="entry name" value="MUG/TDG"/>
</dbReference>
<dbReference type="GO" id="GO:0006285">
    <property type="term" value="P:base-excision repair, AP site formation"/>
    <property type="evidence" value="ECO:0007669"/>
    <property type="project" value="InterPro"/>
</dbReference>
<comment type="caution">
    <text evidence="5">The sequence shown here is derived from an EMBL/GenBank/DDBJ whole genome shotgun (WGS) entry which is preliminary data.</text>
</comment>
<keyword evidence="2 5" id="KW-0378">Hydrolase</keyword>
<dbReference type="Proteomes" id="UP001383192">
    <property type="component" value="Unassembled WGS sequence"/>
</dbReference>
<dbReference type="Gene3D" id="3.40.470.10">
    <property type="entry name" value="Uracil-DNA glycosylase-like domain"/>
    <property type="match status" value="1"/>
</dbReference>
<dbReference type="InterPro" id="IPR036895">
    <property type="entry name" value="Uracil-DNA_glycosylase-like_sf"/>
</dbReference>
<keyword evidence="1" id="KW-0227">DNA damage</keyword>
<evidence type="ECO:0000256" key="3">
    <source>
        <dbReference type="ARBA" id="ARBA00023204"/>
    </source>
</evidence>
<keyword evidence="3" id="KW-0234">DNA repair</keyword>
<sequence>MSSSELDTAPSLELRRSPRKRQARIIPDSSTVTPRKKNASTIDSPTKQLAKLDLGPPATKADNGTNAISDISTEGLGNSTPQTPSRRGTRRPTKTEDLLGLPGTSRSSPRRRQRDVSDEESEVDQELEGSPSKKQRRGIAGPDKYAHLEKLTDRLRVELDVIFCGIKYAYSANTLIPKSSPLISPGVKSATIGFHFGNPSNRFWKTLHFSGFTPTLLPPSDGPTLPERYNLGLVGRVRLASKEFVLTTSISQTDLVERPTAEASHSF</sequence>